<evidence type="ECO:0000313" key="4">
    <source>
        <dbReference type="Proteomes" id="UP000798808"/>
    </source>
</evidence>
<keyword evidence="1" id="KW-1133">Transmembrane helix</keyword>
<evidence type="ECO:0000313" key="3">
    <source>
        <dbReference type="EMBL" id="MTI27176.1"/>
    </source>
</evidence>
<dbReference type="InterPro" id="IPR021309">
    <property type="entry name" value="YgaP-like_TM"/>
</dbReference>
<accession>A0ABW9RTZ1</accession>
<feature type="transmembrane region" description="Helical" evidence="1">
    <location>
        <begin position="5"/>
        <end position="24"/>
    </location>
</feature>
<protein>
    <submittedName>
        <fullName evidence="3">DUF2892 domain-containing protein</fullName>
    </submittedName>
</protein>
<feature type="transmembrane region" description="Helical" evidence="1">
    <location>
        <begin position="30"/>
        <end position="49"/>
    </location>
</feature>
<keyword evidence="4" id="KW-1185">Reference proteome</keyword>
<comment type="caution">
    <text evidence="3">The sequence shown here is derived from an EMBL/GenBank/DDBJ whole genome shotgun (WGS) entry which is preliminary data.</text>
</comment>
<organism evidence="3 4">
    <name type="scientific">Fulvivirga kasyanovii</name>
    <dbReference type="NCBI Taxonomy" id="396812"/>
    <lineage>
        <taxon>Bacteria</taxon>
        <taxon>Pseudomonadati</taxon>
        <taxon>Bacteroidota</taxon>
        <taxon>Cytophagia</taxon>
        <taxon>Cytophagales</taxon>
        <taxon>Fulvivirgaceae</taxon>
        <taxon>Fulvivirga</taxon>
    </lineage>
</organism>
<name>A0ABW9RTZ1_9BACT</name>
<sequence length="61" mass="6980">MRTRIVHAVAGMFILISLLLSIYVNQNWLWFTAFVGANLLQSSFTKWCLMSDILAKFGVKD</sequence>
<proteinExistence type="predicted"/>
<dbReference type="Pfam" id="PF11127">
    <property type="entry name" value="YgaP-like_TM"/>
    <property type="match status" value="1"/>
</dbReference>
<reference evidence="3 4" key="1">
    <citation type="submission" date="2019-02" db="EMBL/GenBank/DDBJ databases">
        <authorList>
            <person name="Goldberg S.R."/>
            <person name="Haltli B.A."/>
            <person name="Correa H."/>
            <person name="Russell K.G."/>
        </authorList>
    </citation>
    <scope>NUCLEOTIDE SEQUENCE [LARGE SCALE GENOMIC DNA]</scope>
    <source>
        <strain evidence="3 4">JCM 16186</strain>
    </source>
</reference>
<evidence type="ECO:0000259" key="2">
    <source>
        <dbReference type="Pfam" id="PF11127"/>
    </source>
</evidence>
<feature type="domain" description="Inner membrane protein YgaP-like transmembrane" evidence="2">
    <location>
        <begin position="4"/>
        <end position="54"/>
    </location>
</feature>
<dbReference type="RefSeq" id="WP_155174180.1">
    <property type="nucleotide sequence ID" value="NZ_BAAAFL010000008.1"/>
</dbReference>
<evidence type="ECO:0000256" key="1">
    <source>
        <dbReference type="SAM" id="Phobius"/>
    </source>
</evidence>
<dbReference type="EMBL" id="SMLW01000616">
    <property type="protein sequence ID" value="MTI27176.1"/>
    <property type="molecule type" value="Genomic_DNA"/>
</dbReference>
<dbReference type="Gene3D" id="6.10.140.1340">
    <property type="match status" value="1"/>
</dbReference>
<keyword evidence="1" id="KW-0472">Membrane</keyword>
<gene>
    <name evidence="3" type="ORF">E1163_19635</name>
</gene>
<dbReference type="Proteomes" id="UP000798808">
    <property type="component" value="Unassembled WGS sequence"/>
</dbReference>
<keyword evidence="1" id="KW-0812">Transmembrane</keyword>